<reference evidence="2 3" key="1">
    <citation type="submission" date="2017-06" db="EMBL/GenBank/DDBJ databases">
        <title>Draft genome sequence of anaerobic fermentative bacterium Anaeromicrobium sediminis DY2726D isolated from West Pacific Ocean sediments.</title>
        <authorList>
            <person name="Zeng X."/>
        </authorList>
    </citation>
    <scope>NUCLEOTIDE SEQUENCE [LARGE SCALE GENOMIC DNA]</scope>
    <source>
        <strain evidence="2 3">DY2726D</strain>
    </source>
</reference>
<evidence type="ECO:0000256" key="1">
    <source>
        <dbReference type="ARBA" id="ARBA00007068"/>
    </source>
</evidence>
<dbReference type="RefSeq" id="WP_095133544.1">
    <property type="nucleotide sequence ID" value="NZ_NIBG01000007.1"/>
</dbReference>
<comment type="similarity">
    <text evidence="1">Belongs to the peptidase S58 family.</text>
</comment>
<name>A0A267MJ50_9FIRM</name>
<dbReference type="AlphaFoldDB" id="A0A267MJ50"/>
<evidence type="ECO:0000313" key="2">
    <source>
        <dbReference type="EMBL" id="PAB59556.1"/>
    </source>
</evidence>
<dbReference type="GO" id="GO:0004177">
    <property type="term" value="F:aminopeptidase activity"/>
    <property type="evidence" value="ECO:0007669"/>
    <property type="project" value="UniProtKB-KW"/>
</dbReference>
<comment type="caution">
    <text evidence="2">The sequence shown here is derived from an EMBL/GenBank/DDBJ whole genome shotgun (WGS) entry which is preliminary data.</text>
</comment>
<dbReference type="Proteomes" id="UP000216024">
    <property type="component" value="Unassembled WGS sequence"/>
</dbReference>
<keyword evidence="2" id="KW-0378">Hydrolase</keyword>
<gene>
    <name evidence="2" type="ORF">CCE28_10100</name>
</gene>
<dbReference type="OrthoDB" id="9770388at2"/>
<dbReference type="PANTHER" id="PTHR36512:SF3">
    <property type="entry name" value="BLR5678 PROTEIN"/>
    <property type="match status" value="1"/>
</dbReference>
<dbReference type="CDD" id="cd02253">
    <property type="entry name" value="DmpA"/>
    <property type="match status" value="1"/>
</dbReference>
<protein>
    <submittedName>
        <fullName evidence="2">Aminopeptidase</fullName>
    </submittedName>
</protein>
<keyword evidence="3" id="KW-1185">Reference proteome</keyword>
<proteinExistence type="inferred from homology"/>
<dbReference type="Pfam" id="PF03576">
    <property type="entry name" value="Peptidase_S58"/>
    <property type="match status" value="1"/>
</dbReference>
<keyword evidence="2" id="KW-0031">Aminopeptidase</keyword>
<dbReference type="EMBL" id="NIBG01000007">
    <property type="protein sequence ID" value="PAB59556.1"/>
    <property type="molecule type" value="Genomic_DNA"/>
</dbReference>
<evidence type="ECO:0000313" key="3">
    <source>
        <dbReference type="Proteomes" id="UP000216024"/>
    </source>
</evidence>
<dbReference type="InterPro" id="IPR016117">
    <property type="entry name" value="ArgJ-like_dom_sf"/>
</dbReference>
<accession>A0A267MJ50</accession>
<dbReference type="PANTHER" id="PTHR36512">
    <property type="entry name" value="D-AMINOPEPTIDASE"/>
    <property type="match status" value="1"/>
</dbReference>
<keyword evidence="2" id="KW-0645">Protease</keyword>
<organism evidence="2 3">
    <name type="scientific">Anaeromicrobium sediminis</name>
    <dbReference type="NCBI Taxonomy" id="1478221"/>
    <lineage>
        <taxon>Bacteria</taxon>
        <taxon>Bacillati</taxon>
        <taxon>Bacillota</taxon>
        <taxon>Clostridia</taxon>
        <taxon>Peptostreptococcales</taxon>
        <taxon>Thermotaleaceae</taxon>
        <taxon>Anaeromicrobium</taxon>
    </lineage>
</organism>
<dbReference type="SUPFAM" id="SSF56266">
    <property type="entry name" value="DmpA/ArgJ-like"/>
    <property type="match status" value="1"/>
</dbReference>
<dbReference type="InterPro" id="IPR005321">
    <property type="entry name" value="Peptidase_S58_DmpA"/>
</dbReference>
<sequence length="349" mass="38215">MTVNKRIRDYEINIGRLKPGKNNLITDVLGVKVGNYTLNDDHIQTGVTAIVPHEGNLFKEKLVAATYVINGFGKSTGLMQINELGTLETPIILTNTLSVGIGFDSLVKYMLRENEDIGVSTGTINPIVCECNDGYLNDIRGGYITEKHVIGALEKADELFEEGSVGAGRGMSAYKLKGGIGSSSRVFMLGHMEYTIGALVLSNMGEKRDLTIEGYNVGEKIYELEKSQEDGDKGSIIMIIATDVPLSSRQLRRICKRAGVGLSKTGSLFGNGSGDIVIGFSTANKIHHYEKDHIVDIKVINEDKIDILFRACAESVEEAIINSMICAETVKGRDGNYREGLRNYMDFMK</sequence>
<dbReference type="Gene3D" id="3.60.70.12">
    <property type="entry name" value="L-amino peptidase D-ALA esterase/amidase"/>
    <property type="match status" value="1"/>
</dbReference>